<evidence type="ECO:0000313" key="8">
    <source>
        <dbReference type="Ensembl" id="ENSACIP00000030028.1"/>
    </source>
</evidence>
<comment type="subcellular location">
    <subcellularLocation>
        <location evidence="2">Cytoplasm</location>
    </subcellularLocation>
    <subcellularLocation>
        <location evidence="1">Membrane</location>
        <location evidence="1">Caveola</location>
    </subcellularLocation>
</comment>
<sequence>MVTTETHQSQDLLVPPQNQDQQDPENQQEEDPASPSSQLMGFDPEKMSQGPVNAITVLTLLDKLVNMLDAVQENQHKMEVHQVEMEGVVRGIQADMTKLSKSHSHTSNTVSKLLDKSRKLSVTMKEMERQGMQVKKLQANHAHLINRNNFRVLIFQEENEIPSTVFVKDPPPYPRDEILEEGEEGSIDVNCSQEGGLHTIDLSSDEDVGLEAEIEDEEVWPQDLENMEKSRAEKLKHSSLKKVDSLKKAFSRQNIEKKMTKIGTKIVSAEQREKIKQRTSSLKVSPLSFHIRKVQSSLLFIDIGVGGQKKILDFEIFNSPAFILKAQHSVMSLRSPRPLLNGSAIESETLLNEVKRSEEMVKKEMKEEKEVVKDQETSVVVEANVSVVSEGVGEEYALSSTLPREEKGEEEKVDEF</sequence>
<evidence type="ECO:0000256" key="1">
    <source>
        <dbReference type="ARBA" id="ARBA00004345"/>
    </source>
</evidence>
<keyword evidence="6" id="KW-0175">Coiled coil</keyword>
<dbReference type="Ensembl" id="ENSACIT00000030816.1">
    <property type="protein sequence ID" value="ENSACIP00000030028.1"/>
    <property type="gene ID" value="ENSACIG00000023240.1"/>
</dbReference>
<evidence type="ECO:0000256" key="4">
    <source>
        <dbReference type="ARBA" id="ARBA00022490"/>
    </source>
</evidence>
<organism evidence="8 9">
    <name type="scientific">Amphilophus citrinellus</name>
    <name type="common">Midas cichlid</name>
    <name type="synonym">Cichlasoma citrinellum</name>
    <dbReference type="NCBI Taxonomy" id="61819"/>
    <lineage>
        <taxon>Eukaryota</taxon>
        <taxon>Metazoa</taxon>
        <taxon>Chordata</taxon>
        <taxon>Craniata</taxon>
        <taxon>Vertebrata</taxon>
        <taxon>Euteleostomi</taxon>
        <taxon>Actinopterygii</taxon>
        <taxon>Neopterygii</taxon>
        <taxon>Teleostei</taxon>
        <taxon>Neoteleostei</taxon>
        <taxon>Acanthomorphata</taxon>
        <taxon>Ovalentaria</taxon>
        <taxon>Cichlomorphae</taxon>
        <taxon>Cichliformes</taxon>
        <taxon>Cichlidae</taxon>
        <taxon>New World cichlids</taxon>
        <taxon>Cichlasomatinae</taxon>
        <taxon>Heroini</taxon>
        <taxon>Amphilophus</taxon>
    </lineage>
</organism>
<feature type="region of interest" description="Disordered" evidence="7">
    <location>
        <begin position="1"/>
        <end position="48"/>
    </location>
</feature>
<dbReference type="PANTHER" id="PTHR15240:SF1">
    <property type="entry name" value="CAVEOLAE-ASSOCIATED PROTEIN 2"/>
    <property type="match status" value="1"/>
</dbReference>
<evidence type="ECO:0000256" key="5">
    <source>
        <dbReference type="ARBA" id="ARBA00023136"/>
    </source>
</evidence>
<reference evidence="8" key="1">
    <citation type="submission" date="2025-08" db="UniProtKB">
        <authorList>
            <consortium name="Ensembl"/>
        </authorList>
    </citation>
    <scope>IDENTIFICATION</scope>
</reference>
<feature type="coiled-coil region" evidence="6">
    <location>
        <begin position="347"/>
        <end position="375"/>
    </location>
</feature>
<dbReference type="AlphaFoldDB" id="A0A3Q0T1U4"/>
<evidence type="ECO:0000256" key="7">
    <source>
        <dbReference type="SAM" id="MobiDB-lite"/>
    </source>
</evidence>
<dbReference type="GO" id="GO:0005901">
    <property type="term" value="C:caveola"/>
    <property type="evidence" value="ECO:0007669"/>
    <property type="project" value="UniProtKB-SubCell"/>
</dbReference>
<dbReference type="GO" id="GO:0005080">
    <property type="term" value="F:protein kinase C binding"/>
    <property type="evidence" value="ECO:0007669"/>
    <property type="project" value="TreeGrafter"/>
</dbReference>
<evidence type="ECO:0000313" key="9">
    <source>
        <dbReference type="Proteomes" id="UP000261340"/>
    </source>
</evidence>
<dbReference type="STRING" id="61819.ENSACIP00000030028"/>
<keyword evidence="4" id="KW-0963">Cytoplasm</keyword>
<dbReference type="Proteomes" id="UP000261340">
    <property type="component" value="Unplaced"/>
</dbReference>
<dbReference type="GeneTree" id="ENSGT00950000182910"/>
<comment type="similarity">
    <text evidence="3">Belongs to the CAVIN family.</text>
</comment>
<feature type="compositionally biased region" description="Acidic residues" evidence="7">
    <location>
        <begin position="22"/>
        <end position="32"/>
    </location>
</feature>
<evidence type="ECO:0000256" key="2">
    <source>
        <dbReference type="ARBA" id="ARBA00004496"/>
    </source>
</evidence>
<accession>A0A3Q0T1U4</accession>
<evidence type="ECO:0000256" key="3">
    <source>
        <dbReference type="ARBA" id="ARBA00008836"/>
    </source>
</evidence>
<proteinExistence type="inferred from homology"/>
<reference evidence="8" key="2">
    <citation type="submission" date="2025-09" db="UniProtKB">
        <authorList>
            <consortium name="Ensembl"/>
        </authorList>
    </citation>
    <scope>IDENTIFICATION</scope>
</reference>
<feature type="compositionally biased region" description="Polar residues" evidence="7">
    <location>
        <begin position="1"/>
        <end position="11"/>
    </location>
</feature>
<dbReference type="Pfam" id="PF15237">
    <property type="entry name" value="PTRF_SDPR"/>
    <property type="match status" value="1"/>
</dbReference>
<protein>
    <submittedName>
        <fullName evidence="8">Caveolae associated protein 2b</fullName>
    </submittedName>
</protein>
<name>A0A3Q0T1U4_AMPCI</name>
<keyword evidence="9" id="KW-1185">Reference proteome</keyword>
<dbReference type="PANTHER" id="PTHR15240">
    <property type="entry name" value="CAVIN"/>
    <property type="match status" value="1"/>
</dbReference>
<dbReference type="GO" id="GO:0005737">
    <property type="term" value="C:cytoplasm"/>
    <property type="evidence" value="ECO:0007669"/>
    <property type="project" value="UniProtKB-SubCell"/>
</dbReference>
<evidence type="ECO:0000256" key="6">
    <source>
        <dbReference type="SAM" id="Coils"/>
    </source>
</evidence>
<dbReference type="InterPro" id="IPR026752">
    <property type="entry name" value="Cavin_fam"/>
</dbReference>
<keyword evidence="5" id="KW-0472">Membrane</keyword>
<dbReference type="OMA" id="EDEEVWP"/>